<proteinExistence type="predicted"/>
<sequence length="80" mass="8585">MQIQDLTVGDETLVDVAPLSDLPDPLSESSVSFGMPADLEGTFIGKEKDGIVDLSNLLNLKGQRVKEPKPCGHFDSKRSG</sequence>
<organism evidence="2 4">
    <name type="scientific">Sinanodonta woodiana</name>
    <name type="common">Chinese pond mussel</name>
    <name type="synonym">Anodonta woodiana</name>
    <dbReference type="NCBI Taxonomy" id="1069815"/>
    <lineage>
        <taxon>Eukaryota</taxon>
        <taxon>Metazoa</taxon>
        <taxon>Spiralia</taxon>
        <taxon>Lophotrochozoa</taxon>
        <taxon>Mollusca</taxon>
        <taxon>Bivalvia</taxon>
        <taxon>Autobranchia</taxon>
        <taxon>Heteroconchia</taxon>
        <taxon>Palaeoheterodonta</taxon>
        <taxon>Unionida</taxon>
        <taxon>Unionoidea</taxon>
        <taxon>Unionidae</taxon>
        <taxon>Unioninae</taxon>
        <taxon>Sinanodonta</taxon>
    </lineage>
</organism>
<dbReference type="EMBL" id="JBJQND010000006">
    <property type="protein sequence ID" value="KAL3873594.1"/>
    <property type="molecule type" value="Genomic_DNA"/>
</dbReference>
<accession>A0ABD3WIC7</accession>
<dbReference type="Proteomes" id="UP001634394">
    <property type="component" value="Unassembled WGS sequence"/>
</dbReference>
<evidence type="ECO:0000313" key="2">
    <source>
        <dbReference type="EMBL" id="KAL3873582.1"/>
    </source>
</evidence>
<dbReference type="EMBL" id="JBJQND010000006">
    <property type="protein sequence ID" value="KAL3873582.1"/>
    <property type="molecule type" value="Genomic_DNA"/>
</dbReference>
<dbReference type="EMBL" id="JBJQND010000006">
    <property type="protein sequence ID" value="KAL3873577.1"/>
    <property type="molecule type" value="Genomic_DNA"/>
</dbReference>
<gene>
    <name evidence="1" type="ORF">ACJMK2_036674</name>
    <name evidence="2" type="ORF">ACJMK2_036679</name>
    <name evidence="3" type="ORF">ACJMK2_036691</name>
</gene>
<name>A0ABD3WIC7_SINWO</name>
<keyword evidence="4" id="KW-1185">Reference proteome</keyword>
<reference evidence="2 4" key="1">
    <citation type="submission" date="2024-11" db="EMBL/GenBank/DDBJ databases">
        <title>Chromosome-level genome assembly of the freshwater bivalve Anodonta woodiana.</title>
        <authorList>
            <person name="Chen X."/>
        </authorList>
    </citation>
    <scope>NUCLEOTIDE SEQUENCE [LARGE SCALE GENOMIC DNA]</scope>
    <source>
        <strain evidence="2">MN2024</strain>
        <tissue evidence="2">Gills</tissue>
    </source>
</reference>
<evidence type="ECO:0000313" key="4">
    <source>
        <dbReference type="Proteomes" id="UP001634394"/>
    </source>
</evidence>
<comment type="caution">
    <text evidence="2">The sequence shown here is derived from an EMBL/GenBank/DDBJ whole genome shotgun (WGS) entry which is preliminary data.</text>
</comment>
<dbReference type="AlphaFoldDB" id="A0ABD3WIC7"/>
<evidence type="ECO:0000313" key="1">
    <source>
        <dbReference type="EMBL" id="KAL3873577.1"/>
    </source>
</evidence>
<protein>
    <submittedName>
        <fullName evidence="2">Uncharacterized protein</fullName>
    </submittedName>
</protein>
<evidence type="ECO:0000313" key="3">
    <source>
        <dbReference type="EMBL" id="KAL3873594.1"/>
    </source>
</evidence>